<dbReference type="Gene3D" id="3.40.50.1000">
    <property type="entry name" value="HAD superfamily/HAD-like"/>
    <property type="match status" value="1"/>
</dbReference>
<dbReference type="Pfam" id="PF13419">
    <property type="entry name" value="HAD_2"/>
    <property type="match status" value="1"/>
</dbReference>
<dbReference type="InterPro" id="IPR023214">
    <property type="entry name" value="HAD_sf"/>
</dbReference>
<organism evidence="1 2">
    <name type="scientific">Neoasaia chiangmaiensis</name>
    <dbReference type="NCBI Taxonomy" id="320497"/>
    <lineage>
        <taxon>Bacteria</taxon>
        <taxon>Pseudomonadati</taxon>
        <taxon>Pseudomonadota</taxon>
        <taxon>Alphaproteobacteria</taxon>
        <taxon>Acetobacterales</taxon>
        <taxon>Acetobacteraceae</taxon>
        <taxon>Neoasaia</taxon>
    </lineage>
</organism>
<dbReference type="SFLD" id="SFLDS00003">
    <property type="entry name" value="Haloacid_Dehalogenase"/>
    <property type="match status" value="1"/>
</dbReference>
<dbReference type="PANTHER" id="PTHR18901:SF38">
    <property type="entry name" value="PSEUDOURIDINE-5'-PHOSPHATASE"/>
    <property type="match status" value="1"/>
</dbReference>
<dbReference type="SFLD" id="SFLDG01129">
    <property type="entry name" value="C1.5:_HAD__Beta-PGM__Phosphata"/>
    <property type="match status" value="1"/>
</dbReference>
<dbReference type="InterPro" id="IPR006439">
    <property type="entry name" value="HAD-SF_hydro_IA"/>
</dbReference>
<dbReference type="NCBIfam" id="TIGR01509">
    <property type="entry name" value="HAD-SF-IA-v3"/>
    <property type="match status" value="1"/>
</dbReference>
<dbReference type="InterPro" id="IPR041492">
    <property type="entry name" value="HAD_2"/>
</dbReference>
<evidence type="ECO:0000313" key="1">
    <source>
        <dbReference type="EMBL" id="AQS89373.1"/>
    </source>
</evidence>
<dbReference type="Proteomes" id="UP000188604">
    <property type="component" value="Chromosome"/>
</dbReference>
<dbReference type="SFLD" id="SFLDG01135">
    <property type="entry name" value="C1.5.6:_HAD__Beta-PGM__Phospha"/>
    <property type="match status" value="1"/>
</dbReference>
<dbReference type="PRINTS" id="PR00413">
    <property type="entry name" value="HADHALOGNASE"/>
</dbReference>
<evidence type="ECO:0000313" key="2">
    <source>
        <dbReference type="Proteomes" id="UP000188604"/>
    </source>
</evidence>
<accession>A0A1U9KU96</accession>
<gene>
    <name evidence="1" type="ORF">A0U93_07375</name>
</gene>
<dbReference type="EMBL" id="CP014691">
    <property type="protein sequence ID" value="AQS89373.1"/>
    <property type="molecule type" value="Genomic_DNA"/>
</dbReference>
<dbReference type="InterPro" id="IPR023198">
    <property type="entry name" value="PGP-like_dom2"/>
</dbReference>
<dbReference type="PANTHER" id="PTHR18901">
    <property type="entry name" value="2-DEOXYGLUCOSE-6-PHOSPHATE PHOSPHATASE 2"/>
    <property type="match status" value="1"/>
</dbReference>
<protein>
    <submittedName>
        <fullName evidence="1">Phosphatase</fullName>
    </submittedName>
</protein>
<dbReference type="SUPFAM" id="SSF56784">
    <property type="entry name" value="HAD-like"/>
    <property type="match status" value="1"/>
</dbReference>
<dbReference type="OrthoDB" id="9800058at2"/>
<reference evidence="1 2" key="1">
    <citation type="submission" date="2016-03" db="EMBL/GenBank/DDBJ databases">
        <title>Acetic acid bacteria sequencing.</title>
        <authorList>
            <person name="Brandt J."/>
            <person name="Jakob F."/>
            <person name="Vogel R.F."/>
        </authorList>
    </citation>
    <scope>NUCLEOTIDE SEQUENCE [LARGE SCALE GENOMIC DNA]</scope>
    <source>
        <strain evidence="1 2">NBRC 101099</strain>
    </source>
</reference>
<dbReference type="AlphaFoldDB" id="A0A1U9KU96"/>
<dbReference type="Gene3D" id="1.10.150.240">
    <property type="entry name" value="Putative phosphatase, domain 2"/>
    <property type="match status" value="1"/>
</dbReference>
<dbReference type="InterPro" id="IPR036412">
    <property type="entry name" value="HAD-like_sf"/>
</dbReference>
<proteinExistence type="predicted"/>
<name>A0A1U9KU96_9PROT</name>
<keyword evidence="2" id="KW-1185">Reference proteome</keyword>
<sequence>MLATKPAPIRGVIFDMDGLLLDSETLAMDALVAAGDELGYDMPASFCRRMIGLPADDCRRLVQDNYGADFPLEQFFARQEVHLRNFVDTGRLALKTGVEPLLDLLDRLKLPRAIATSSSRYRTDHHLKLVGLDGRFDAIVTRDDVSRGKPNPEPYLAAARKIGIAPEFCLALEDSHNGARAAHAAGIRVIVVPDLLEATDEIRGKALAVVDDLHTVRAYIERATA</sequence>
<dbReference type="KEGG" id="nch:A0U93_07375"/>